<feature type="transmembrane region" description="Helical" evidence="6">
    <location>
        <begin position="38"/>
        <end position="59"/>
    </location>
</feature>
<keyword evidence="4 6" id="KW-1133">Transmembrane helix</keyword>
<dbReference type="PANTHER" id="PTHR30474">
    <property type="entry name" value="CELL CYCLE PROTEIN"/>
    <property type="match status" value="1"/>
</dbReference>
<dbReference type="EMBL" id="LCRO01000003">
    <property type="protein sequence ID" value="KKW35784.1"/>
    <property type="molecule type" value="Genomic_DNA"/>
</dbReference>
<reference evidence="7 8" key="1">
    <citation type="journal article" date="2015" name="Nature">
        <title>rRNA introns, odd ribosomes, and small enigmatic genomes across a large radiation of phyla.</title>
        <authorList>
            <person name="Brown C.T."/>
            <person name="Hug L.A."/>
            <person name="Thomas B.C."/>
            <person name="Sharon I."/>
            <person name="Castelle C.J."/>
            <person name="Singh A."/>
            <person name="Wilkins M.J."/>
            <person name="Williams K.H."/>
            <person name="Banfield J.F."/>
        </authorList>
    </citation>
    <scope>NUCLEOTIDE SEQUENCE [LARGE SCALE GENOMIC DNA]</scope>
</reference>
<evidence type="ECO:0000256" key="2">
    <source>
        <dbReference type="ARBA" id="ARBA00022692"/>
    </source>
</evidence>
<name>A0A0G2ASJ6_9BACT</name>
<evidence type="ECO:0000256" key="6">
    <source>
        <dbReference type="SAM" id="Phobius"/>
    </source>
</evidence>
<dbReference type="Proteomes" id="UP000034740">
    <property type="component" value="Unassembled WGS sequence"/>
</dbReference>
<dbReference type="GO" id="GO:0005886">
    <property type="term" value="C:plasma membrane"/>
    <property type="evidence" value="ECO:0007669"/>
    <property type="project" value="TreeGrafter"/>
</dbReference>
<accession>A0A0G2ASJ6</accession>
<organism evidence="7 8">
    <name type="scientific">Candidatus Adlerbacteria bacterium GW2011_GWA1_54_10</name>
    <dbReference type="NCBI Taxonomy" id="1618605"/>
    <lineage>
        <taxon>Bacteria</taxon>
        <taxon>Candidatus Adleribacteriota</taxon>
    </lineage>
</organism>
<dbReference type="PANTHER" id="PTHR30474:SF1">
    <property type="entry name" value="PEPTIDOGLYCAN GLYCOSYLTRANSFERASE MRDB"/>
    <property type="match status" value="1"/>
</dbReference>
<comment type="subcellular location">
    <subcellularLocation>
        <location evidence="1">Membrane</location>
        <topology evidence="1">Multi-pass membrane protein</topology>
    </subcellularLocation>
</comment>
<comment type="caution">
    <text evidence="7">The sequence shown here is derived from an EMBL/GenBank/DDBJ whole genome shotgun (WGS) entry which is preliminary data.</text>
</comment>
<dbReference type="GO" id="GO:0051301">
    <property type="term" value="P:cell division"/>
    <property type="evidence" value="ECO:0007669"/>
    <property type="project" value="InterPro"/>
</dbReference>
<evidence type="ECO:0000313" key="8">
    <source>
        <dbReference type="Proteomes" id="UP000034740"/>
    </source>
</evidence>
<dbReference type="GO" id="GO:0008360">
    <property type="term" value="P:regulation of cell shape"/>
    <property type="evidence" value="ECO:0007669"/>
    <property type="project" value="UniProtKB-KW"/>
</dbReference>
<dbReference type="GO" id="GO:0015648">
    <property type="term" value="F:lipid-linked peptidoglycan transporter activity"/>
    <property type="evidence" value="ECO:0007669"/>
    <property type="project" value="TreeGrafter"/>
</dbReference>
<protein>
    <submittedName>
        <fullName evidence="7">Rod shape-determining protein RodA</fullName>
    </submittedName>
</protein>
<evidence type="ECO:0000256" key="1">
    <source>
        <dbReference type="ARBA" id="ARBA00004141"/>
    </source>
</evidence>
<dbReference type="AlphaFoldDB" id="A0A0G2ASJ6"/>
<dbReference type="PATRIC" id="fig|1618605.3.peg.266"/>
<feature type="transmembrane region" description="Helical" evidence="6">
    <location>
        <begin position="12"/>
        <end position="32"/>
    </location>
</feature>
<feature type="transmembrane region" description="Helical" evidence="6">
    <location>
        <begin position="268"/>
        <end position="288"/>
    </location>
</feature>
<evidence type="ECO:0000313" key="7">
    <source>
        <dbReference type="EMBL" id="KKW35784.1"/>
    </source>
</evidence>
<feature type="transmembrane region" description="Helical" evidence="6">
    <location>
        <begin position="97"/>
        <end position="120"/>
    </location>
</feature>
<feature type="transmembrane region" description="Helical" evidence="6">
    <location>
        <begin position="300"/>
        <end position="320"/>
    </location>
</feature>
<evidence type="ECO:0000256" key="5">
    <source>
        <dbReference type="ARBA" id="ARBA00023136"/>
    </source>
</evidence>
<feature type="transmembrane region" description="Helical" evidence="6">
    <location>
        <begin position="71"/>
        <end position="91"/>
    </location>
</feature>
<evidence type="ECO:0000256" key="4">
    <source>
        <dbReference type="ARBA" id="ARBA00022989"/>
    </source>
</evidence>
<keyword evidence="5 6" id="KW-0472">Membrane</keyword>
<feature type="transmembrane region" description="Helical" evidence="6">
    <location>
        <begin position="156"/>
        <end position="173"/>
    </location>
</feature>
<dbReference type="GO" id="GO:0032153">
    <property type="term" value="C:cell division site"/>
    <property type="evidence" value="ECO:0007669"/>
    <property type="project" value="TreeGrafter"/>
</dbReference>
<keyword evidence="2 6" id="KW-0812">Transmembrane</keyword>
<sequence length="373" mass="40731">MSQIIKRIRIDWMAFSSALALALFGLLTMGSFTAQDPFFFRQALWILVSVIVFFGAAALDWRFLRRGAVAAGAYLALIVPLAGLFLLGTALQGARSWFDLGALAVQPAEFAKIIMIIALAKYFSRRHIEIANFRHILVSGAYAAIVFVLIALQPDFGSAIIIAAIWLLMVLFSGISRKHLFITIAVGISVLAGLWVFGFEDYQKQRVLTFLNPLADIHGAGYNAYQSTVAVGSGELVGKGVGYGTQSKLRFLPEYQTDFIFAAFAEEWGFAGTVLLFALYGVLFWRILHSAMRGASNFETLFAVGVLCYFGAHFALHVGINLGLLPVTGTTIPFMSYGGSHLLAEFLSLGILSGMNSYARAAHRDALDRELTI</sequence>
<dbReference type="Pfam" id="PF01098">
    <property type="entry name" value="FTSW_RODA_SPOVE"/>
    <property type="match status" value="1"/>
</dbReference>
<gene>
    <name evidence="7" type="ORF">UY83_C0003G0069</name>
</gene>
<dbReference type="InterPro" id="IPR001182">
    <property type="entry name" value="FtsW/RodA"/>
</dbReference>
<feature type="transmembrane region" description="Helical" evidence="6">
    <location>
        <begin position="180"/>
        <end position="198"/>
    </location>
</feature>
<proteinExistence type="predicted"/>
<keyword evidence="3" id="KW-0133">Cell shape</keyword>
<evidence type="ECO:0000256" key="3">
    <source>
        <dbReference type="ARBA" id="ARBA00022960"/>
    </source>
</evidence>
<feature type="transmembrane region" description="Helical" evidence="6">
    <location>
        <begin position="340"/>
        <end position="359"/>
    </location>
</feature>
<feature type="transmembrane region" description="Helical" evidence="6">
    <location>
        <begin position="132"/>
        <end position="150"/>
    </location>
</feature>